<dbReference type="GO" id="GO:0006581">
    <property type="term" value="P:acetylcholine catabolic process"/>
    <property type="evidence" value="ECO:0007669"/>
    <property type="project" value="TreeGrafter"/>
</dbReference>
<keyword evidence="3" id="KW-0378">Hydrolase</keyword>
<accession>A0A7R9MKB1</accession>
<dbReference type="Proteomes" id="UP000728032">
    <property type="component" value="Unassembled WGS sequence"/>
</dbReference>
<dbReference type="EMBL" id="OC938242">
    <property type="protein sequence ID" value="CAD7661369.1"/>
    <property type="molecule type" value="Genomic_DNA"/>
</dbReference>
<comment type="similarity">
    <text evidence="1">Belongs to the type-B carboxylesterase/lipase family.</text>
</comment>
<dbReference type="GO" id="GO:0019695">
    <property type="term" value="P:choline metabolic process"/>
    <property type="evidence" value="ECO:0007669"/>
    <property type="project" value="TreeGrafter"/>
</dbReference>
<evidence type="ECO:0000256" key="2">
    <source>
        <dbReference type="ARBA" id="ARBA00022487"/>
    </source>
</evidence>
<keyword evidence="4" id="KW-0325">Glycoprotein</keyword>
<sequence length="202" mass="22460">HRLCGAHRDVTATNDTDVEIVIAIVIVAEPPACMGSKNILVDVNSNENVDTISVQIKNGLINGKRQTYEGRDLDVFLGIPYAQPPIGDLRFKKPLPLDRKWEQPLDAQHWPPACYHHKLHQDYFNHNMSEDCLHLNIWTPVNAKSAGALKPVMFWIHGGGLVFGSSVEKFYSGEVLSALGDVVVVTINYRLNVFGLLYTGAE</sequence>
<dbReference type="InterPro" id="IPR002018">
    <property type="entry name" value="CarbesteraseB"/>
</dbReference>
<proteinExistence type="inferred from homology"/>
<evidence type="ECO:0000256" key="3">
    <source>
        <dbReference type="ARBA" id="ARBA00022801"/>
    </source>
</evidence>
<dbReference type="OrthoDB" id="6512235at2759"/>
<dbReference type="InterPro" id="IPR050654">
    <property type="entry name" value="AChE-related_enzymes"/>
</dbReference>
<dbReference type="SUPFAM" id="SSF53474">
    <property type="entry name" value="alpha/beta-Hydrolases"/>
    <property type="match status" value="1"/>
</dbReference>
<keyword evidence="7" id="KW-1185">Reference proteome</keyword>
<evidence type="ECO:0000256" key="1">
    <source>
        <dbReference type="ARBA" id="ARBA00005964"/>
    </source>
</evidence>
<dbReference type="Pfam" id="PF00135">
    <property type="entry name" value="COesterase"/>
    <property type="match status" value="1"/>
</dbReference>
<keyword evidence="2" id="KW-0719">Serine esterase</keyword>
<evidence type="ECO:0000259" key="5">
    <source>
        <dbReference type="Pfam" id="PF00135"/>
    </source>
</evidence>
<evidence type="ECO:0000313" key="6">
    <source>
        <dbReference type="EMBL" id="CAD7661369.1"/>
    </source>
</evidence>
<feature type="non-terminal residue" evidence="6">
    <location>
        <position position="202"/>
    </location>
</feature>
<dbReference type="PANTHER" id="PTHR43918:SF4">
    <property type="entry name" value="CARBOXYLIC ESTER HYDROLASE"/>
    <property type="match status" value="1"/>
</dbReference>
<feature type="non-terminal residue" evidence="6">
    <location>
        <position position="1"/>
    </location>
</feature>
<dbReference type="InterPro" id="IPR029058">
    <property type="entry name" value="AB_hydrolase_fold"/>
</dbReference>
<dbReference type="Gene3D" id="3.40.50.1820">
    <property type="entry name" value="alpha/beta hydrolase"/>
    <property type="match status" value="1"/>
</dbReference>
<feature type="domain" description="Carboxylesterase type B" evidence="5">
    <location>
        <begin position="52"/>
        <end position="201"/>
    </location>
</feature>
<evidence type="ECO:0000256" key="4">
    <source>
        <dbReference type="ARBA" id="ARBA00023180"/>
    </source>
</evidence>
<evidence type="ECO:0000313" key="7">
    <source>
        <dbReference type="Proteomes" id="UP000728032"/>
    </source>
</evidence>
<dbReference type="GO" id="GO:0005886">
    <property type="term" value="C:plasma membrane"/>
    <property type="evidence" value="ECO:0007669"/>
    <property type="project" value="TreeGrafter"/>
</dbReference>
<gene>
    <name evidence="6" type="ORF">ONB1V03_LOCUS17930</name>
</gene>
<dbReference type="EMBL" id="CAJPVJ010023417">
    <property type="protein sequence ID" value="CAG2178505.1"/>
    <property type="molecule type" value="Genomic_DNA"/>
</dbReference>
<dbReference type="GO" id="GO:0003990">
    <property type="term" value="F:acetylcholinesterase activity"/>
    <property type="evidence" value="ECO:0007669"/>
    <property type="project" value="TreeGrafter"/>
</dbReference>
<name>A0A7R9MKB1_9ACAR</name>
<organism evidence="6">
    <name type="scientific">Oppiella nova</name>
    <dbReference type="NCBI Taxonomy" id="334625"/>
    <lineage>
        <taxon>Eukaryota</taxon>
        <taxon>Metazoa</taxon>
        <taxon>Ecdysozoa</taxon>
        <taxon>Arthropoda</taxon>
        <taxon>Chelicerata</taxon>
        <taxon>Arachnida</taxon>
        <taxon>Acari</taxon>
        <taxon>Acariformes</taxon>
        <taxon>Sarcoptiformes</taxon>
        <taxon>Oribatida</taxon>
        <taxon>Brachypylina</taxon>
        <taxon>Oppioidea</taxon>
        <taxon>Oppiidae</taxon>
        <taxon>Oppiella</taxon>
    </lineage>
</organism>
<protein>
    <recommendedName>
        <fullName evidence="5">Carboxylesterase type B domain-containing protein</fullName>
    </recommendedName>
</protein>
<dbReference type="AlphaFoldDB" id="A0A7R9MKB1"/>
<dbReference type="PANTHER" id="PTHR43918">
    <property type="entry name" value="ACETYLCHOLINESTERASE"/>
    <property type="match status" value="1"/>
</dbReference>
<reference evidence="6" key="1">
    <citation type="submission" date="2020-11" db="EMBL/GenBank/DDBJ databases">
        <authorList>
            <person name="Tran Van P."/>
        </authorList>
    </citation>
    <scope>NUCLEOTIDE SEQUENCE</scope>
</reference>
<dbReference type="GO" id="GO:0005615">
    <property type="term" value="C:extracellular space"/>
    <property type="evidence" value="ECO:0007669"/>
    <property type="project" value="TreeGrafter"/>
</dbReference>